<dbReference type="InterPro" id="IPR027417">
    <property type="entry name" value="P-loop_NTPase"/>
</dbReference>
<proteinExistence type="inferred from homology"/>
<keyword evidence="7" id="KW-0333">Golgi apparatus</keyword>
<feature type="compositionally biased region" description="Basic and acidic residues" evidence="10">
    <location>
        <begin position="164"/>
        <end position="177"/>
    </location>
</feature>
<comment type="caution">
    <text evidence="11">The sequence shown here is derived from an EMBL/GenBank/DDBJ whole genome shotgun (WGS) entry which is preliminary data.</text>
</comment>
<name>A0AAN9GM47_9CAEN</name>
<gene>
    <name evidence="11" type="ORF">V1264_011284</name>
</gene>
<evidence type="ECO:0000256" key="6">
    <source>
        <dbReference type="ARBA" id="ARBA00022989"/>
    </source>
</evidence>
<comment type="similarity">
    <text evidence="2">Belongs to the galactose-3-O-sulfotransferase family.</text>
</comment>
<keyword evidence="9" id="KW-0325">Glycoprotein</keyword>
<feature type="compositionally biased region" description="Polar residues" evidence="10">
    <location>
        <begin position="87"/>
        <end position="98"/>
    </location>
</feature>
<evidence type="ECO:0000256" key="5">
    <source>
        <dbReference type="ARBA" id="ARBA00022968"/>
    </source>
</evidence>
<accession>A0AAN9GM47</accession>
<evidence type="ECO:0000313" key="12">
    <source>
        <dbReference type="Proteomes" id="UP001374579"/>
    </source>
</evidence>
<evidence type="ECO:0000256" key="1">
    <source>
        <dbReference type="ARBA" id="ARBA00004323"/>
    </source>
</evidence>
<keyword evidence="5" id="KW-0735">Signal-anchor</keyword>
<keyword evidence="12" id="KW-1185">Reference proteome</keyword>
<feature type="compositionally biased region" description="Polar residues" evidence="10">
    <location>
        <begin position="203"/>
        <end position="229"/>
    </location>
</feature>
<evidence type="ECO:0000256" key="4">
    <source>
        <dbReference type="ARBA" id="ARBA00022692"/>
    </source>
</evidence>
<evidence type="ECO:0000256" key="7">
    <source>
        <dbReference type="ARBA" id="ARBA00023034"/>
    </source>
</evidence>
<sequence>MKVHVRICRKWLRWMFLTMGFTTLLFVWKVSSSVQKPLFLRPASTPAHTTPPPTHRPPGATVVTGNDAQHSTFGRGVQLEPHPQVGNLEQSEPQPSSVNREHFRKQPIVEKGEELEMRSQFGKQEPIEPNSKSAMLERLEPGTRDRSEVQFKPEKQEQLASQSKTEKWEQSERKTNLKDSPNNTLTPTSQAGKNLGTVRQMLEQRQSNDLSSALPSTVPSKNKQGTLASSEVEFLPRGNVSSSNNEETFPPAVLSSSRDKSGPPFSTLVRNASARDSDASIPQVNHRAHKNKTEFKGTDLKSEGSGFKTTDLRFGGSGFEAANLKMPMSFNDVGDIDHRLLAPRTTAAKCRPHHHVAFSKVHKAASSTVANILQRYGVTRNLNFALPNKQPKTPRYNYISHPGEPLFPSIVLPPPVGQRYDILWNHVVYNRTFLDMLMPADTVYISILREPFQQAVSAFMFYKSIDTTGSQPLKVHPFSLFLDDETQHAPLLDYYRNKQSQDLGMEFWHVLNASLRHGYLQQLNRDFPLVMITEFFDESLVLLRRLLCWSVKDILYMNQNENRHKPSFVFSAQDYAKHRELAEADYELYEFFRRKFLRTLAAQSVDFAQEVNHFREVLQLVHTFCESPQVVTATSPGFVVPRSPWSEPFFVTRQDCHMLALPELPFLDILLTARLAHGDLIPVSFLQKPSDVVQWSDPLPESVQDPPMYTLSHTN</sequence>
<comment type="subcellular location">
    <subcellularLocation>
        <location evidence="1">Golgi apparatus membrane</location>
        <topology evidence="1">Single-pass type II membrane protein</topology>
    </subcellularLocation>
</comment>
<dbReference type="InterPro" id="IPR009729">
    <property type="entry name" value="Gal-3-0_sulfotransfrase"/>
</dbReference>
<feature type="compositionally biased region" description="Basic and acidic residues" evidence="10">
    <location>
        <begin position="135"/>
        <end position="157"/>
    </location>
</feature>
<reference evidence="11 12" key="1">
    <citation type="submission" date="2024-02" db="EMBL/GenBank/DDBJ databases">
        <title>Chromosome-scale genome assembly of the rough periwinkle Littorina saxatilis.</title>
        <authorList>
            <person name="De Jode A."/>
            <person name="Faria R."/>
            <person name="Formenti G."/>
            <person name="Sims Y."/>
            <person name="Smith T.P."/>
            <person name="Tracey A."/>
            <person name="Wood J.M.D."/>
            <person name="Zagrodzka Z.B."/>
            <person name="Johannesson K."/>
            <person name="Butlin R.K."/>
            <person name="Leder E.H."/>
        </authorList>
    </citation>
    <scope>NUCLEOTIDE SEQUENCE [LARGE SCALE GENOMIC DNA]</scope>
    <source>
        <strain evidence="11">Snail1</strain>
        <tissue evidence="11">Muscle</tissue>
    </source>
</reference>
<organism evidence="11 12">
    <name type="scientific">Littorina saxatilis</name>
    <dbReference type="NCBI Taxonomy" id="31220"/>
    <lineage>
        <taxon>Eukaryota</taxon>
        <taxon>Metazoa</taxon>
        <taxon>Spiralia</taxon>
        <taxon>Lophotrochozoa</taxon>
        <taxon>Mollusca</taxon>
        <taxon>Gastropoda</taxon>
        <taxon>Caenogastropoda</taxon>
        <taxon>Littorinimorpha</taxon>
        <taxon>Littorinoidea</taxon>
        <taxon>Littorinidae</taxon>
        <taxon>Littorina</taxon>
    </lineage>
</organism>
<feature type="compositionally biased region" description="Basic and acidic residues" evidence="10">
    <location>
        <begin position="107"/>
        <end position="117"/>
    </location>
</feature>
<dbReference type="EMBL" id="JBAMIC010000002">
    <property type="protein sequence ID" value="KAK7111695.1"/>
    <property type="molecule type" value="Genomic_DNA"/>
</dbReference>
<dbReference type="Proteomes" id="UP001374579">
    <property type="component" value="Unassembled WGS sequence"/>
</dbReference>
<keyword evidence="3" id="KW-0808">Transferase</keyword>
<dbReference type="Pfam" id="PF06990">
    <property type="entry name" value="Gal-3-0_sulfotr"/>
    <property type="match status" value="1"/>
</dbReference>
<evidence type="ECO:0000256" key="10">
    <source>
        <dbReference type="SAM" id="MobiDB-lite"/>
    </source>
</evidence>
<evidence type="ECO:0000256" key="2">
    <source>
        <dbReference type="ARBA" id="ARBA00008124"/>
    </source>
</evidence>
<dbReference type="GO" id="GO:0001733">
    <property type="term" value="F:galactosylceramide sulfotransferase activity"/>
    <property type="evidence" value="ECO:0007669"/>
    <property type="project" value="InterPro"/>
</dbReference>
<keyword evidence="8" id="KW-0472">Membrane</keyword>
<keyword evidence="4" id="KW-0812">Transmembrane</keyword>
<dbReference type="PANTHER" id="PTHR14647">
    <property type="entry name" value="GALACTOSE-3-O-SULFOTRANSFERASE"/>
    <property type="match status" value="1"/>
</dbReference>
<evidence type="ECO:0000256" key="9">
    <source>
        <dbReference type="ARBA" id="ARBA00023180"/>
    </source>
</evidence>
<dbReference type="AlphaFoldDB" id="A0AAN9GM47"/>
<keyword evidence="6" id="KW-1133">Transmembrane helix</keyword>
<dbReference type="GO" id="GO:0009247">
    <property type="term" value="P:glycolipid biosynthetic process"/>
    <property type="evidence" value="ECO:0007669"/>
    <property type="project" value="InterPro"/>
</dbReference>
<dbReference type="Gene3D" id="3.40.50.300">
    <property type="entry name" value="P-loop containing nucleotide triphosphate hydrolases"/>
    <property type="match status" value="1"/>
</dbReference>
<evidence type="ECO:0000313" key="11">
    <source>
        <dbReference type="EMBL" id="KAK7111695.1"/>
    </source>
</evidence>
<dbReference type="PANTHER" id="PTHR14647:SF87">
    <property type="entry name" value="PUTATIVE-RELATED"/>
    <property type="match status" value="1"/>
</dbReference>
<protein>
    <submittedName>
        <fullName evidence="11">Uncharacterized protein</fullName>
    </submittedName>
</protein>
<feature type="region of interest" description="Disordered" evidence="10">
    <location>
        <begin position="43"/>
        <end position="286"/>
    </location>
</feature>
<evidence type="ECO:0000256" key="8">
    <source>
        <dbReference type="ARBA" id="ARBA00023136"/>
    </source>
</evidence>
<feature type="compositionally biased region" description="Polar residues" evidence="10">
    <location>
        <begin position="178"/>
        <end position="192"/>
    </location>
</feature>
<feature type="compositionally biased region" description="Polar residues" evidence="10">
    <location>
        <begin position="63"/>
        <end position="72"/>
    </location>
</feature>
<dbReference type="GO" id="GO:0000139">
    <property type="term" value="C:Golgi membrane"/>
    <property type="evidence" value="ECO:0007669"/>
    <property type="project" value="UniProtKB-SubCell"/>
</dbReference>
<evidence type="ECO:0000256" key="3">
    <source>
        <dbReference type="ARBA" id="ARBA00022679"/>
    </source>
</evidence>